<dbReference type="Proteomes" id="UP001140091">
    <property type="component" value="Unassembled WGS sequence"/>
</dbReference>
<reference evidence="2" key="1">
    <citation type="submission" date="2022-06" db="EMBL/GenBank/DDBJ databases">
        <title>Genome Sequence of Candolleomyces eurysporus.</title>
        <authorList>
            <person name="Buettner E."/>
        </authorList>
    </citation>
    <scope>NUCLEOTIDE SEQUENCE</scope>
    <source>
        <strain evidence="2">VTCC 930004</strain>
    </source>
</reference>
<name>A0A9W8J7Q5_9AGAR</name>
<comment type="caution">
    <text evidence="2">The sequence shown here is derived from an EMBL/GenBank/DDBJ whole genome shotgun (WGS) entry which is preliminary data.</text>
</comment>
<feature type="region of interest" description="Disordered" evidence="1">
    <location>
        <begin position="20"/>
        <end position="47"/>
    </location>
</feature>
<proteinExistence type="predicted"/>
<organism evidence="2 3">
    <name type="scientific">Candolleomyces eurysporus</name>
    <dbReference type="NCBI Taxonomy" id="2828524"/>
    <lineage>
        <taxon>Eukaryota</taxon>
        <taxon>Fungi</taxon>
        <taxon>Dikarya</taxon>
        <taxon>Basidiomycota</taxon>
        <taxon>Agaricomycotina</taxon>
        <taxon>Agaricomycetes</taxon>
        <taxon>Agaricomycetidae</taxon>
        <taxon>Agaricales</taxon>
        <taxon>Agaricineae</taxon>
        <taxon>Psathyrellaceae</taxon>
        <taxon>Candolleomyces</taxon>
    </lineage>
</organism>
<dbReference type="OrthoDB" id="10331218at2759"/>
<accession>A0A9W8J7Q5</accession>
<feature type="non-terminal residue" evidence="2">
    <location>
        <position position="1"/>
    </location>
</feature>
<dbReference type="AlphaFoldDB" id="A0A9W8J7Q5"/>
<dbReference type="EMBL" id="JANBPK010000853">
    <property type="protein sequence ID" value="KAJ2929956.1"/>
    <property type="molecule type" value="Genomic_DNA"/>
</dbReference>
<gene>
    <name evidence="2" type="ORF">H1R20_g7137</name>
</gene>
<evidence type="ECO:0000313" key="2">
    <source>
        <dbReference type="EMBL" id="KAJ2929956.1"/>
    </source>
</evidence>
<protein>
    <submittedName>
        <fullName evidence="2">Uncharacterized protein</fullName>
    </submittedName>
</protein>
<evidence type="ECO:0000256" key="1">
    <source>
        <dbReference type="SAM" id="MobiDB-lite"/>
    </source>
</evidence>
<keyword evidence="3" id="KW-1185">Reference proteome</keyword>
<evidence type="ECO:0000313" key="3">
    <source>
        <dbReference type="Proteomes" id="UP001140091"/>
    </source>
</evidence>
<sequence length="160" mass="17431">MALTLEQQLAQLGISPEDLKELIANKHRNANSAPPPPPEPQEEPGRAPVKIIYEGVYKDRAYHEQPSTFGNGKIQIKRAKVTAPTSSGTGVGFAAAPGNLDRSFFAFIESLKSRDEGEMYIAAFEKRMEKKFPAMPGQGYILATSSCSSNFQSTGNRVGR</sequence>